<dbReference type="InterPro" id="IPR045063">
    <property type="entry name" value="Dynamin_N"/>
</dbReference>
<keyword evidence="1" id="KW-0175">Coiled coil</keyword>
<reference evidence="4 5" key="1">
    <citation type="submission" date="2016-02" db="EMBL/GenBank/DDBJ databases">
        <authorList>
            <person name="Wen L."/>
            <person name="He K."/>
            <person name="Yang H."/>
        </authorList>
    </citation>
    <scope>NUCLEOTIDE SEQUENCE [LARGE SCALE GENOMIC DNA]</scope>
    <source>
        <strain evidence="4 5">KLE1704</strain>
    </source>
</reference>
<evidence type="ECO:0000313" key="5">
    <source>
        <dbReference type="Proteomes" id="UP000070319"/>
    </source>
</evidence>
<evidence type="ECO:0000259" key="3">
    <source>
        <dbReference type="Pfam" id="PF18709"/>
    </source>
</evidence>
<sequence>METSKNSGNEKQHRLIALKLLVEKGITLGLDLTDVLEKIENVIKSSKDNIIRMVLLGTFSDGKTSVVAGLLGKLEDSMKIDQDESSDELKVYRPNGLKEGFEIVDTPGLFGTKEKEVDGKNIRYSELTQKYISEAHVVIYVCDAVTPLKESHKDIIKLVMRDFNKLESTIFVINKMDEAGTDMLDEEDYNEMSSIKKDNLLKRLRDTIGLTAEEESKMRIACVAADPKGKGLKHWFTDMDGYLKRSHIEVLREYISSITDTLDTDAAKNNAKTAVIKDVLLSMSKRVDAVFGPLSLALRRYDDELKDMNNDLNILKGELNQSKAIMTERLNDLKKSIKMDINNATQNSFGTVIDDDLGMEDKKVTGYILLRKVNQILSECAEKNNATLSMKEIDFNLRFDKQDSMLKDVLKQGGSYLGKVNISGEMVKAARDIFAKSYKFKPWGTVNLGKSMTKLAKVGGAALALAIEVVSFISAARNEKKLKDLKADIVGEVDKIFKSIFEMFDKDDKYYENFASSYIEMTKRLHARMQEISVMRHKVANLEDYGRSLKDWFKEDAEDADFEEI</sequence>
<comment type="caution">
    <text evidence="4">The sequence shown here is derived from an EMBL/GenBank/DDBJ whole genome shotgun (WGS) entry which is preliminary data.</text>
</comment>
<feature type="coiled-coil region" evidence="1">
    <location>
        <begin position="298"/>
        <end position="325"/>
    </location>
</feature>
<proteinExistence type="predicted"/>
<dbReference type="InterPro" id="IPR040576">
    <property type="entry name" value="DLP_helical"/>
</dbReference>
<dbReference type="Pfam" id="PF18709">
    <property type="entry name" value="DLP_helical"/>
    <property type="match status" value="1"/>
</dbReference>
<dbReference type="Proteomes" id="UP000070319">
    <property type="component" value="Unassembled WGS sequence"/>
</dbReference>
<feature type="domain" description="Dynamin-like helical" evidence="3">
    <location>
        <begin position="210"/>
        <end position="533"/>
    </location>
</feature>
<evidence type="ECO:0000313" key="4">
    <source>
        <dbReference type="EMBL" id="KXT55311.1"/>
    </source>
</evidence>
<dbReference type="Gene3D" id="3.40.50.300">
    <property type="entry name" value="P-loop containing nucleotide triphosphate hydrolases"/>
    <property type="match status" value="1"/>
</dbReference>
<protein>
    <submittedName>
        <fullName evidence="4">Uncharacterized protein</fullName>
    </submittedName>
</protein>
<evidence type="ECO:0000259" key="2">
    <source>
        <dbReference type="Pfam" id="PF00350"/>
    </source>
</evidence>
<dbReference type="Pfam" id="PF00350">
    <property type="entry name" value="Dynamin_N"/>
    <property type="match status" value="1"/>
</dbReference>
<feature type="domain" description="Dynamin N-terminal" evidence="2">
    <location>
        <begin position="82"/>
        <end position="176"/>
    </location>
</feature>
<dbReference type="PATRIC" id="fig|329854.7.peg.208"/>
<dbReference type="SUPFAM" id="SSF52540">
    <property type="entry name" value="P-loop containing nucleoside triphosphate hydrolases"/>
    <property type="match status" value="1"/>
</dbReference>
<dbReference type="AlphaFoldDB" id="A0A139LV32"/>
<accession>A0A139LV32</accession>
<organism evidence="4">
    <name type="scientific">Bacteroides intestinalis</name>
    <dbReference type="NCBI Taxonomy" id="329854"/>
    <lineage>
        <taxon>Bacteria</taxon>
        <taxon>Pseudomonadati</taxon>
        <taxon>Bacteroidota</taxon>
        <taxon>Bacteroidia</taxon>
        <taxon>Bacteroidales</taxon>
        <taxon>Bacteroidaceae</taxon>
        <taxon>Bacteroides</taxon>
    </lineage>
</organism>
<dbReference type="RefSeq" id="WP_061433674.1">
    <property type="nucleotide sequence ID" value="NZ_KQ968664.1"/>
</dbReference>
<dbReference type="InterPro" id="IPR049678">
    <property type="entry name" value="LeoA-like"/>
</dbReference>
<gene>
    <name evidence="4" type="ORF">HMPREF2531_00198</name>
</gene>
<evidence type="ECO:0000256" key="1">
    <source>
        <dbReference type="SAM" id="Coils"/>
    </source>
</evidence>
<dbReference type="InterPro" id="IPR027417">
    <property type="entry name" value="P-loop_NTPase"/>
</dbReference>
<dbReference type="NCBIfam" id="NF041922">
    <property type="entry name" value="DLP_LeoA_gen"/>
    <property type="match status" value="1"/>
</dbReference>
<name>A0A139LV32_9BACE</name>
<dbReference type="EMBL" id="LTDF01000025">
    <property type="protein sequence ID" value="KXT55311.1"/>
    <property type="molecule type" value="Genomic_DNA"/>
</dbReference>